<dbReference type="Gene3D" id="3.80.10.10">
    <property type="entry name" value="Ribonuclease Inhibitor"/>
    <property type="match status" value="1"/>
</dbReference>
<evidence type="ECO:0008006" key="3">
    <source>
        <dbReference type="Google" id="ProtNLM"/>
    </source>
</evidence>
<organism evidence="1 2">
    <name type="scientific">Fonsecaea nubica</name>
    <dbReference type="NCBI Taxonomy" id="856822"/>
    <lineage>
        <taxon>Eukaryota</taxon>
        <taxon>Fungi</taxon>
        <taxon>Dikarya</taxon>
        <taxon>Ascomycota</taxon>
        <taxon>Pezizomycotina</taxon>
        <taxon>Eurotiomycetes</taxon>
        <taxon>Chaetothyriomycetidae</taxon>
        <taxon>Chaetothyriales</taxon>
        <taxon>Herpotrichiellaceae</taxon>
        <taxon>Fonsecaea</taxon>
    </lineage>
</organism>
<protein>
    <recommendedName>
        <fullName evidence="3">F-box domain-containing protein</fullName>
    </recommendedName>
</protein>
<comment type="caution">
    <text evidence="1">The sequence shown here is derived from an EMBL/GenBank/DDBJ whole genome shotgun (WGS) entry which is preliminary data.</text>
</comment>
<dbReference type="GeneID" id="34592450"/>
<keyword evidence="2" id="KW-1185">Reference proteome</keyword>
<evidence type="ECO:0000313" key="2">
    <source>
        <dbReference type="Proteomes" id="UP000185904"/>
    </source>
</evidence>
<dbReference type="OrthoDB" id="3945550at2759"/>
<dbReference type="SUPFAM" id="SSF52047">
    <property type="entry name" value="RNI-like"/>
    <property type="match status" value="1"/>
</dbReference>
<evidence type="ECO:0000313" key="1">
    <source>
        <dbReference type="EMBL" id="OAL29758.1"/>
    </source>
</evidence>
<gene>
    <name evidence="1" type="ORF">AYO20_09050</name>
</gene>
<accession>A0A178CIG7</accession>
<dbReference type="RefSeq" id="XP_022496686.1">
    <property type="nucleotide sequence ID" value="XM_022647322.1"/>
</dbReference>
<dbReference type="Proteomes" id="UP000185904">
    <property type="component" value="Unassembled WGS sequence"/>
</dbReference>
<proteinExistence type="predicted"/>
<sequence length="598" mass="68409">MTDTNILNLEAEVLAHVLEYVDNESPRTMAAVARTCKYFNFVTRLVRYRHITVHWDCERESWIDMAGRKQEEWETPELLQGLRHLTACKGDLPALLLELGNGDLPGARNLCDNLDRLQSVLRNASNLKTLTWKTSYLPTKGIVETLQAHQPKAKLDIFRARRLGLAQIPLESEKVLAAATCLNSLSMTTIHATCIEDHLVFHMILKSAPNLEFASILSFPQMESYSPVVTFLRPNLDSWFPPDLEGKQSTSLRHLTLDGWGISAECLEFWSEYVNLASLRGLKCSRGPIYSSFFDRAPKILTNLKSFSINLGAELRSDVYLGAAKEYIATCPPLETLSLWSWRGKVPLPTILNRHGATLRDLQLHECEDPEGIHLRDAFSAEELQSIRLSCPRLKVLTLDLNRVSAQLRVEEYEAIFDELRKMNLDKIQIYVENGLPWFHQADRRSRSKESSWMEALRRMNDDQTDIRLPSGCDFDGAFGHALPVTVKKSDLGWSHLSRDEELTLLPPTSYVALCRFLIGAWKIIFGSRTWGPRQLDVKLGEWEKKKYQPTNHYVQELGRDSRAWVRARPHERDDMVGECFVELECCGGDHKRRFSSR</sequence>
<dbReference type="InterPro" id="IPR032675">
    <property type="entry name" value="LRR_dom_sf"/>
</dbReference>
<reference evidence="1 2" key="1">
    <citation type="submission" date="2016-03" db="EMBL/GenBank/DDBJ databases">
        <title>The draft genome sequence of Fonsecaea nubica causative agent of cutaneous subcutaneous infection in human host.</title>
        <authorList>
            <person name="Costa F."/>
            <person name="Sybren D.H."/>
            <person name="Raittz R.T."/>
            <person name="Weiss V.A."/>
            <person name="Leao A.C."/>
            <person name="Gomes R."/>
            <person name="De Souza E.M."/>
            <person name="Pedrosa F.O."/>
            <person name="Steffens M.B."/>
            <person name="Bombassaro A."/>
            <person name="Tadra-Sfeir M.Z."/>
            <person name="Moreno L.F."/>
            <person name="Najafzadeh M.J."/>
            <person name="Felipe M.S."/>
            <person name="Teixeira M."/>
            <person name="Sun J."/>
            <person name="Xi L."/>
            <person name="Castro M.A."/>
            <person name="Vicente V.A."/>
        </authorList>
    </citation>
    <scope>NUCLEOTIDE SEQUENCE [LARGE SCALE GENOMIC DNA]</scope>
    <source>
        <strain evidence="1 2">CBS 269.64</strain>
    </source>
</reference>
<dbReference type="EMBL" id="LVCJ01000079">
    <property type="protein sequence ID" value="OAL29758.1"/>
    <property type="molecule type" value="Genomic_DNA"/>
</dbReference>
<dbReference type="AlphaFoldDB" id="A0A178CIG7"/>
<name>A0A178CIG7_9EURO</name>